<proteinExistence type="predicted"/>
<reference evidence="3" key="1">
    <citation type="submission" date="2023-10" db="EMBL/GenBank/DDBJ databases">
        <authorList>
            <person name="Chen Y."/>
            <person name="Shah S."/>
            <person name="Dougan E. K."/>
            <person name="Thang M."/>
            <person name="Chan C."/>
        </authorList>
    </citation>
    <scope>NUCLEOTIDE SEQUENCE [LARGE SCALE GENOMIC DNA]</scope>
</reference>
<accession>A0ABN9VHU6</accession>
<evidence type="ECO:0008006" key="5">
    <source>
        <dbReference type="Google" id="ProtNLM"/>
    </source>
</evidence>
<keyword evidence="2" id="KW-0812">Transmembrane</keyword>
<gene>
    <name evidence="3" type="ORF">PCOR1329_LOCUS57483</name>
</gene>
<sequence>MVNATAVATLLGRYADLCGVLALFPILMHVKFGSLIRAQTARRKAQETQPPPGTPDATPKDEKKGKPSAKAKAAPAAAAGAGEQGRTPADGTAAGAGAAADNVDSEEAADCVPPAWVFVMLMLAEVLASIQLLDPKDKQARRATGDMLRANQKADGTVTSLVKVAEKLSGNSDVYEMICFIVTCGALLGLGATVQLGLHVDTDWRSGDPGIGSVKSSVIRAIGRSFRAVSSPRPIAIVLLLVLFANWGAVADSPLARFLQRSGMVDLVRSAAGIVRAWACCLAVLAAPWRGPVPAWAAMEALAAAARGARVYVRERVHWQVLLQLSAASRAKHDVIRGALSLELLAFLALLPCAASQGRWRLLLPVLLAPVLVALREDEMVDAVEGYLEQAASKMVMSFCLVALGLVFMGGLPTMASSLLVTHGLITIHKLDKVKP</sequence>
<protein>
    <recommendedName>
        <fullName evidence="5">Dolichol kinase</fullName>
    </recommendedName>
</protein>
<name>A0ABN9VHU6_9DINO</name>
<evidence type="ECO:0000313" key="4">
    <source>
        <dbReference type="Proteomes" id="UP001189429"/>
    </source>
</evidence>
<keyword evidence="4" id="KW-1185">Reference proteome</keyword>
<dbReference type="EMBL" id="CAUYUJ010017104">
    <property type="protein sequence ID" value="CAK0871801.1"/>
    <property type="molecule type" value="Genomic_DNA"/>
</dbReference>
<organism evidence="3 4">
    <name type="scientific">Prorocentrum cordatum</name>
    <dbReference type="NCBI Taxonomy" id="2364126"/>
    <lineage>
        <taxon>Eukaryota</taxon>
        <taxon>Sar</taxon>
        <taxon>Alveolata</taxon>
        <taxon>Dinophyceae</taxon>
        <taxon>Prorocentrales</taxon>
        <taxon>Prorocentraceae</taxon>
        <taxon>Prorocentrum</taxon>
    </lineage>
</organism>
<feature type="compositionally biased region" description="Low complexity" evidence="1">
    <location>
        <begin position="68"/>
        <end position="81"/>
    </location>
</feature>
<feature type="compositionally biased region" description="Low complexity" evidence="1">
    <location>
        <begin position="89"/>
        <end position="98"/>
    </location>
</feature>
<keyword evidence="2" id="KW-1133">Transmembrane helix</keyword>
<evidence type="ECO:0000256" key="2">
    <source>
        <dbReference type="SAM" id="Phobius"/>
    </source>
</evidence>
<dbReference type="Proteomes" id="UP001189429">
    <property type="component" value="Unassembled WGS sequence"/>
</dbReference>
<feature type="region of interest" description="Disordered" evidence="1">
    <location>
        <begin position="41"/>
        <end position="98"/>
    </location>
</feature>
<keyword evidence="2" id="KW-0472">Membrane</keyword>
<evidence type="ECO:0000256" key="1">
    <source>
        <dbReference type="SAM" id="MobiDB-lite"/>
    </source>
</evidence>
<feature type="transmembrane region" description="Helical" evidence="2">
    <location>
        <begin position="396"/>
        <end position="416"/>
    </location>
</feature>
<feature type="transmembrane region" description="Helical" evidence="2">
    <location>
        <begin position="177"/>
        <end position="198"/>
    </location>
</feature>
<comment type="caution">
    <text evidence="3">The sequence shown here is derived from an EMBL/GenBank/DDBJ whole genome shotgun (WGS) entry which is preliminary data.</text>
</comment>
<evidence type="ECO:0000313" key="3">
    <source>
        <dbReference type="EMBL" id="CAK0871801.1"/>
    </source>
</evidence>
<feature type="transmembrane region" description="Helical" evidence="2">
    <location>
        <begin position="235"/>
        <end position="255"/>
    </location>
</feature>